<evidence type="ECO:0000313" key="2">
    <source>
        <dbReference type="Proteomes" id="UP000003294"/>
    </source>
</evidence>
<protein>
    <submittedName>
        <fullName evidence="1">Uncharacterized protein</fullName>
    </submittedName>
</protein>
<dbReference type="STRING" id="546262.NEICINOT_03225"/>
<sequence>MPSENLNKGFQTAFLQVRRGGLILKFDFDDTFNGFQFSETFYQII</sequence>
<evidence type="ECO:0000313" key="1">
    <source>
        <dbReference type="EMBL" id="EEZ72791.1"/>
    </source>
</evidence>
<organism evidence="1 2">
    <name type="scientific">Neisseria cinerea ATCC 14685</name>
    <dbReference type="NCBI Taxonomy" id="546262"/>
    <lineage>
        <taxon>Bacteria</taxon>
        <taxon>Pseudomonadati</taxon>
        <taxon>Pseudomonadota</taxon>
        <taxon>Betaproteobacteria</taxon>
        <taxon>Neisseriales</taxon>
        <taxon>Neisseriaceae</taxon>
        <taxon>Neisseria</taxon>
    </lineage>
</organism>
<proteinExistence type="predicted"/>
<accession>D0W0Q8</accession>
<name>D0W0Q8_NEICI</name>
<dbReference type="EMBL" id="ACDY02000001">
    <property type="protein sequence ID" value="EEZ72791.1"/>
    <property type="molecule type" value="Genomic_DNA"/>
</dbReference>
<reference evidence="1 2" key="1">
    <citation type="submission" date="2009-10" db="EMBL/GenBank/DDBJ databases">
        <authorList>
            <person name="Weinstock G."/>
            <person name="Sodergren E."/>
            <person name="Clifton S."/>
            <person name="Fulton L."/>
            <person name="Fulton B."/>
            <person name="Courtney L."/>
            <person name="Fronick C."/>
            <person name="Harrison M."/>
            <person name="Strong C."/>
            <person name="Farmer C."/>
            <person name="Delahaunty K."/>
            <person name="Markovic C."/>
            <person name="Hall O."/>
            <person name="Minx P."/>
            <person name="Tomlinson C."/>
            <person name="Mitreva M."/>
            <person name="Nelson J."/>
            <person name="Hou S."/>
            <person name="Wollam A."/>
            <person name="Pepin K.H."/>
            <person name="Johnson M."/>
            <person name="Bhonagiri V."/>
            <person name="Nash W.E."/>
            <person name="Warren W."/>
            <person name="Chinwalla A."/>
            <person name="Mardis E.R."/>
            <person name="Wilson R.K."/>
        </authorList>
    </citation>
    <scope>NUCLEOTIDE SEQUENCE [LARGE SCALE GENOMIC DNA]</scope>
    <source>
        <strain evidence="1 2">ATCC 14685</strain>
    </source>
</reference>
<gene>
    <name evidence="1" type="ORF">NEICINOT_03225</name>
</gene>
<dbReference type="AlphaFoldDB" id="D0W0Q8"/>
<dbReference type="Proteomes" id="UP000003294">
    <property type="component" value="Unassembled WGS sequence"/>
</dbReference>
<comment type="caution">
    <text evidence="1">The sequence shown here is derived from an EMBL/GenBank/DDBJ whole genome shotgun (WGS) entry which is preliminary data.</text>
</comment>